<organism evidence="2 3">
    <name type="scientific">Araneus ventricosus</name>
    <name type="common">Orbweaver spider</name>
    <name type="synonym">Epeira ventricosa</name>
    <dbReference type="NCBI Taxonomy" id="182803"/>
    <lineage>
        <taxon>Eukaryota</taxon>
        <taxon>Metazoa</taxon>
        <taxon>Ecdysozoa</taxon>
        <taxon>Arthropoda</taxon>
        <taxon>Chelicerata</taxon>
        <taxon>Arachnida</taxon>
        <taxon>Araneae</taxon>
        <taxon>Araneomorphae</taxon>
        <taxon>Entelegynae</taxon>
        <taxon>Araneoidea</taxon>
        <taxon>Araneidae</taxon>
        <taxon>Araneus</taxon>
    </lineage>
</organism>
<evidence type="ECO:0000313" key="3">
    <source>
        <dbReference type="Proteomes" id="UP000499080"/>
    </source>
</evidence>
<dbReference type="EMBL" id="BGPR01020331">
    <property type="protein sequence ID" value="GBN84375.1"/>
    <property type="molecule type" value="Genomic_DNA"/>
</dbReference>
<accession>A0A4Y2SAT8</accession>
<name>A0A4Y2SAT8_ARAVE</name>
<gene>
    <name evidence="2" type="ORF">AVEN_82127_1</name>
</gene>
<feature type="region of interest" description="Disordered" evidence="1">
    <location>
        <begin position="84"/>
        <end position="106"/>
    </location>
</feature>
<keyword evidence="3" id="KW-1185">Reference proteome</keyword>
<sequence>MEIFMNLLVLALLEYKKPFSREELYNNDLAFSKFKGRSGRQAAHLLLVPFWVLPSPPSDRNIYGNGMHREGVRQPEMEFLRSDKEDPPLSAAKNCSWDQEDSASASPEKVFGCSFFRGFYWRVFPVT</sequence>
<evidence type="ECO:0000256" key="1">
    <source>
        <dbReference type="SAM" id="MobiDB-lite"/>
    </source>
</evidence>
<dbReference type="AlphaFoldDB" id="A0A4Y2SAT8"/>
<dbReference type="Proteomes" id="UP000499080">
    <property type="component" value="Unassembled WGS sequence"/>
</dbReference>
<proteinExistence type="predicted"/>
<reference evidence="2 3" key="1">
    <citation type="journal article" date="2019" name="Sci. Rep.">
        <title>Orb-weaving spider Araneus ventricosus genome elucidates the spidroin gene catalogue.</title>
        <authorList>
            <person name="Kono N."/>
            <person name="Nakamura H."/>
            <person name="Ohtoshi R."/>
            <person name="Moran D.A.P."/>
            <person name="Shinohara A."/>
            <person name="Yoshida Y."/>
            <person name="Fujiwara M."/>
            <person name="Mori M."/>
            <person name="Tomita M."/>
            <person name="Arakawa K."/>
        </authorList>
    </citation>
    <scope>NUCLEOTIDE SEQUENCE [LARGE SCALE GENOMIC DNA]</scope>
</reference>
<protein>
    <submittedName>
        <fullName evidence="2">Uncharacterized protein</fullName>
    </submittedName>
</protein>
<comment type="caution">
    <text evidence="2">The sequence shown here is derived from an EMBL/GenBank/DDBJ whole genome shotgun (WGS) entry which is preliminary data.</text>
</comment>
<evidence type="ECO:0000313" key="2">
    <source>
        <dbReference type="EMBL" id="GBN84375.1"/>
    </source>
</evidence>